<gene>
    <name evidence="1" type="ORF">J2736_006355</name>
</gene>
<evidence type="ECO:0000313" key="2">
    <source>
        <dbReference type="Proteomes" id="UP001267290"/>
    </source>
</evidence>
<accession>A0ABU1P5T4</accession>
<reference evidence="1 2" key="1">
    <citation type="submission" date="2023-07" db="EMBL/GenBank/DDBJ databases">
        <title>Sorghum-associated microbial communities from plants grown in Nebraska, USA.</title>
        <authorList>
            <person name="Schachtman D."/>
        </authorList>
    </citation>
    <scope>NUCLEOTIDE SEQUENCE [LARGE SCALE GENOMIC DNA]</scope>
    <source>
        <strain evidence="1 2">CC258</strain>
    </source>
</reference>
<protein>
    <submittedName>
        <fullName evidence="1">Uncharacterized protein</fullName>
    </submittedName>
</protein>
<dbReference type="RefSeq" id="WP_310502497.1">
    <property type="nucleotide sequence ID" value="NZ_JAVDSB010000023.1"/>
</dbReference>
<dbReference type="Proteomes" id="UP001267290">
    <property type="component" value="Unassembled WGS sequence"/>
</dbReference>
<keyword evidence="2" id="KW-1185">Reference proteome</keyword>
<proteinExistence type="predicted"/>
<dbReference type="EMBL" id="JAVDSB010000023">
    <property type="protein sequence ID" value="MDR6555101.1"/>
    <property type="molecule type" value="Genomic_DNA"/>
</dbReference>
<name>A0ABU1P5T4_9BACL</name>
<sequence length="157" mass="17726">MTRIELLETEELKREDFEKQYKAYMDAQCTKEFGLNNESTLYICKIGLAQGADTNSAEPGKNLNTGNVALGVELEPGNISTVNIVDRNIAANTATLSIIYRIIATAEELVTEFDEVRVPDGEYLTTIMWSIRDPQNFEQEGYPKPEIEVIMKTNIRE</sequence>
<comment type="caution">
    <text evidence="1">The sequence shown here is derived from an EMBL/GenBank/DDBJ whole genome shotgun (WGS) entry which is preliminary data.</text>
</comment>
<organism evidence="1 2">
    <name type="scientific">Paenibacillus qinlingensis</name>
    <dbReference type="NCBI Taxonomy" id="1837343"/>
    <lineage>
        <taxon>Bacteria</taxon>
        <taxon>Bacillati</taxon>
        <taxon>Bacillota</taxon>
        <taxon>Bacilli</taxon>
        <taxon>Bacillales</taxon>
        <taxon>Paenibacillaceae</taxon>
        <taxon>Paenibacillus</taxon>
    </lineage>
</organism>
<evidence type="ECO:0000313" key="1">
    <source>
        <dbReference type="EMBL" id="MDR6555101.1"/>
    </source>
</evidence>